<name>A0AAU9U9T8_EUPED</name>
<reference evidence="2" key="1">
    <citation type="submission" date="2022-03" db="EMBL/GenBank/DDBJ databases">
        <authorList>
            <person name="Tunstrom K."/>
        </authorList>
    </citation>
    <scope>NUCLEOTIDE SEQUENCE</scope>
</reference>
<keyword evidence="1" id="KW-0472">Membrane</keyword>
<dbReference type="EMBL" id="CAKOGL010000016">
    <property type="protein sequence ID" value="CAH2096070.1"/>
    <property type="molecule type" value="Genomic_DNA"/>
</dbReference>
<organism evidence="2 3">
    <name type="scientific">Euphydryas editha</name>
    <name type="common">Edith's checkerspot</name>
    <dbReference type="NCBI Taxonomy" id="104508"/>
    <lineage>
        <taxon>Eukaryota</taxon>
        <taxon>Metazoa</taxon>
        <taxon>Ecdysozoa</taxon>
        <taxon>Arthropoda</taxon>
        <taxon>Hexapoda</taxon>
        <taxon>Insecta</taxon>
        <taxon>Pterygota</taxon>
        <taxon>Neoptera</taxon>
        <taxon>Endopterygota</taxon>
        <taxon>Lepidoptera</taxon>
        <taxon>Glossata</taxon>
        <taxon>Ditrysia</taxon>
        <taxon>Papilionoidea</taxon>
        <taxon>Nymphalidae</taxon>
        <taxon>Nymphalinae</taxon>
        <taxon>Euphydryas</taxon>
    </lineage>
</organism>
<evidence type="ECO:0000313" key="3">
    <source>
        <dbReference type="Proteomes" id="UP001153954"/>
    </source>
</evidence>
<comment type="caution">
    <text evidence="2">The sequence shown here is derived from an EMBL/GenBank/DDBJ whole genome shotgun (WGS) entry which is preliminary data.</text>
</comment>
<accession>A0AAU9U9T8</accession>
<keyword evidence="1" id="KW-0812">Transmembrane</keyword>
<keyword evidence="1" id="KW-1133">Transmembrane helix</keyword>
<keyword evidence="3" id="KW-1185">Reference proteome</keyword>
<dbReference type="Proteomes" id="UP001153954">
    <property type="component" value="Unassembled WGS sequence"/>
</dbReference>
<proteinExistence type="predicted"/>
<gene>
    <name evidence="2" type="ORF">EEDITHA_LOCUS11452</name>
</gene>
<evidence type="ECO:0000313" key="2">
    <source>
        <dbReference type="EMBL" id="CAH2096070.1"/>
    </source>
</evidence>
<evidence type="ECO:0000256" key="1">
    <source>
        <dbReference type="SAM" id="Phobius"/>
    </source>
</evidence>
<sequence>MQGITKSLLVRDSYGKLLCNHKALGTRDRPQVPPEVYCLMSVNKASYNYEIKTMCLIPVSGGYCDSNAIYIDIVREMYRNSASVAVALSLLAKPIPFPINLEVHHGLAFSLFLFQVVLNIFSACTRTSFRVMMYAKDIVLIDDNQLDLKYKVMFMISAPKEAIAGRIEAEHESQWTNPYTKDRAKLRGLTRKTDSGNRRD</sequence>
<feature type="transmembrane region" description="Helical" evidence="1">
    <location>
        <begin position="105"/>
        <end position="124"/>
    </location>
</feature>
<protein>
    <submittedName>
        <fullName evidence="2">Uncharacterized protein</fullName>
    </submittedName>
</protein>
<dbReference type="AlphaFoldDB" id="A0AAU9U9T8"/>